<feature type="region of interest" description="Disordered" evidence="1">
    <location>
        <begin position="133"/>
        <end position="162"/>
    </location>
</feature>
<evidence type="ECO:0000313" key="2">
    <source>
        <dbReference type="EMBL" id="QHA06573.1"/>
    </source>
</evidence>
<dbReference type="AlphaFoldDB" id="A0A6I6N1I9"/>
<evidence type="ECO:0000256" key="1">
    <source>
        <dbReference type="SAM" id="MobiDB-lite"/>
    </source>
</evidence>
<sequence length="201" mass="22160">MVRAGTGVYGDALKAIGAHDVQIIIRGLNLERYPSRAELTVPPHQRVLKDLLSRVNDRARAYGQWTLIIADEIDGAAEHQPHFRLYQRDGSDGTGCDRLPEIVDTIHFAPSRASRLLQAADLVAHLYRRLASGQGSGPRARQTSERPARPRPGGSACPLGFRGRGGRLRRAWEPRLSRRPGWAGTAEVTLSGENFVPDLME</sequence>
<protein>
    <submittedName>
        <fullName evidence="2">DUF3800 domain-containing protein</fullName>
    </submittedName>
</protein>
<organism evidence="2 3">
    <name type="scientific">Streptomyces broussonetiae</name>
    <dbReference type="NCBI Taxonomy" id="2686304"/>
    <lineage>
        <taxon>Bacteria</taxon>
        <taxon>Bacillati</taxon>
        <taxon>Actinomycetota</taxon>
        <taxon>Actinomycetes</taxon>
        <taxon>Kitasatosporales</taxon>
        <taxon>Streptomycetaceae</taxon>
        <taxon>Streptomyces</taxon>
    </lineage>
</organism>
<dbReference type="Pfam" id="PF12686">
    <property type="entry name" value="DUF3800"/>
    <property type="match status" value="1"/>
</dbReference>
<dbReference type="InterPro" id="IPR024524">
    <property type="entry name" value="DUF3800"/>
</dbReference>
<proteinExistence type="predicted"/>
<name>A0A6I6N1I9_9ACTN</name>
<dbReference type="EMBL" id="CP047020">
    <property type="protein sequence ID" value="QHA06573.1"/>
    <property type="molecule type" value="Genomic_DNA"/>
</dbReference>
<dbReference type="KEGG" id="sbro:GQF42_27775"/>
<dbReference type="Proteomes" id="UP000436138">
    <property type="component" value="Chromosome"/>
</dbReference>
<evidence type="ECO:0000313" key="3">
    <source>
        <dbReference type="Proteomes" id="UP000436138"/>
    </source>
</evidence>
<accession>A0A6I6N1I9</accession>
<dbReference type="RefSeq" id="WP_158924272.1">
    <property type="nucleotide sequence ID" value="NZ_JBHJVD010000030.1"/>
</dbReference>
<keyword evidence="3" id="KW-1185">Reference proteome</keyword>
<gene>
    <name evidence="2" type="ORF">GQF42_27775</name>
</gene>
<reference evidence="2 3" key="1">
    <citation type="submission" date="2019-12" db="EMBL/GenBank/DDBJ databases">
        <title>Streptomyces sp. strain T44 isolated from rhizosphere soil of Broussonetia papyrifera.</title>
        <authorList>
            <person name="Mo P."/>
        </authorList>
    </citation>
    <scope>NUCLEOTIDE SEQUENCE [LARGE SCALE GENOMIC DNA]</scope>
    <source>
        <strain evidence="2 3">T44</strain>
    </source>
</reference>